<keyword evidence="2" id="KW-1185">Reference proteome</keyword>
<feature type="non-terminal residue" evidence="1">
    <location>
        <position position="59"/>
    </location>
</feature>
<dbReference type="EMBL" id="GL445461">
    <property type="protein sequence ID" value="EFN89563.1"/>
    <property type="molecule type" value="Genomic_DNA"/>
</dbReference>
<organism evidence="2">
    <name type="scientific">Harpegnathos saltator</name>
    <name type="common">Jerdon's jumping ant</name>
    <dbReference type="NCBI Taxonomy" id="610380"/>
    <lineage>
        <taxon>Eukaryota</taxon>
        <taxon>Metazoa</taxon>
        <taxon>Ecdysozoa</taxon>
        <taxon>Arthropoda</taxon>
        <taxon>Hexapoda</taxon>
        <taxon>Insecta</taxon>
        <taxon>Pterygota</taxon>
        <taxon>Neoptera</taxon>
        <taxon>Endopterygota</taxon>
        <taxon>Hymenoptera</taxon>
        <taxon>Apocrita</taxon>
        <taxon>Aculeata</taxon>
        <taxon>Formicoidea</taxon>
        <taxon>Formicidae</taxon>
        <taxon>Ponerinae</taxon>
        <taxon>Ponerini</taxon>
        <taxon>Harpegnathos</taxon>
    </lineage>
</organism>
<dbReference type="Proteomes" id="UP000008237">
    <property type="component" value="Unassembled WGS sequence"/>
</dbReference>
<protein>
    <submittedName>
        <fullName evidence="1">Uncharacterized protein</fullName>
    </submittedName>
</protein>
<dbReference type="InterPro" id="IPR005312">
    <property type="entry name" value="DUF1759"/>
</dbReference>
<gene>
    <name evidence="1" type="ORF">EAI_03854</name>
</gene>
<evidence type="ECO:0000313" key="1">
    <source>
        <dbReference type="EMBL" id="EFN89563.1"/>
    </source>
</evidence>
<dbReference type="AlphaFoldDB" id="E2B415"/>
<proteinExistence type="predicted"/>
<dbReference type="InParanoid" id="E2B415"/>
<dbReference type="OrthoDB" id="7552424at2759"/>
<reference evidence="1 2" key="1">
    <citation type="journal article" date="2010" name="Science">
        <title>Genomic comparison of the ants Camponotus floridanus and Harpegnathos saltator.</title>
        <authorList>
            <person name="Bonasio R."/>
            <person name="Zhang G."/>
            <person name="Ye C."/>
            <person name="Mutti N.S."/>
            <person name="Fang X."/>
            <person name="Qin N."/>
            <person name="Donahue G."/>
            <person name="Yang P."/>
            <person name="Li Q."/>
            <person name="Li C."/>
            <person name="Zhang P."/>
            <person name="Huang Z."/>
            <person name="Berger S.L."/>
            <person name="Reinberg D."/>
            <person name="Wang J."/>
            <person name="Liebig J."/>
        </authorList>
    </citation>
    <scope>NUCLEOTIDE SEQUENCE [LARGE SCALE GENOMIC DNA]</scope>
    <source>
        <strain evidence="1 2">R22 G/1</strain>
    </source>
</reference>
<sequence>MHYLTSCVKGRALDCIENIPVTADNFGTAWQALLARYENKRRLITKYLSALLNLNTISR</sequence>
<name>E2B415_HARSA</name>
<dbReference type="OMA" id="RTWLVFR"/>
<accession>E2B415</accession>
<evidence type="ECO:0000313" key="2">
    <source>
        <dbReference type="Proteomes" id="UP000008237"/>
    </source>
</evidence>
<dbReference type="Pfam" id="PF03564">
    <property type="entry name" value="DUF1759"/>
    <property type="match status" value="1"/>
</dbReference>